<dbReference type="GO" id="GO:0008934">
    <property type="term" value="F:inositol monophosphate 1-phosphatase activity"/>
    <property type="evidence" value="ECO:0007669"/>
    <property type="project" value="TreeGrafter"/>
</dbReference>
<dbReference type="GO" id="GO:0046854">
    <property type="term" value="P:phosphatidylinositol phosphate biosynthetic process"/>
    <property type="evidence" value="ECO:0007669"/>
    <property type="project" value="InterPro"/>
</dbReference>
<keyword evidence="4 5" id="KW-0460">Magnesium</keyword>
<evidence type="ECO:0000313" key="7">
    <source>
        <dbReference type="Proteomes" id="UP000266615"/>
    </source>
</evidence>
<dbReference type="RefSeq" id="WP_119902361.1">
    <property type="nucleotide sequence ID" value="NZ_QYZP01000002.1"/>
</dbReference>
<comment type="catalytic activity">
    <reaction evidence="1">
        <text>a myo-inositol phosphate + H2O = myo-inositol + phosphate</text>
        <dbReference type="Rhea" id="RHEA:24056"/>
        <dbReference type="ChEBI" id="CHEBI:15377"/>
        <dbReference type="ChEBI" id="CHEBI:17268"/>
        <dbReference type="ChEBI" id="CHEBI:43474"/>
        <dbReference type="ChEBI" id="CHEBI:84139"/>
        <dbReference type="EC" id="3.1.3.25"/>
    </reaction>
</comment>
<dbReference type="InterPro" id="IPR000760">
    <property type="entry name" value="Inositol_monophosphatase-like"/>
</dbReference>
<dbReference type="Gene3D" id="3.30.540.10">
    <property type="entry name" value="Fructose-1,6-Bisphosphatase, subunit A, domain 1"/>
    <property type="match status" value="1"/>
</dbReference>
<feature type="binding site" evidence="5">
    <location>
        <position position="94"/>
    </location>
    <ligand>
        <name>Mg(2+)</name>
        <dbReference type="ChEBI" id="CHEBI:18420"/>
        <label>1</label>
        <note>catalytic</note>
    </ligand>
</feature>
<feature type="binding site" evidence="5">
    <location>
        <position position="91"/>
    </location>
    <ligand>
        <name>Mg(2+)</name>
        <dbReference type="ChEBI" id="CHEBI:18420"/>
        <label>1</label>
        <note>catalytic</note>
    </ligand>
</feature>
<dbReference type="AlphaFoldDB" id="A0A3A4F9T6"/>
<dbReference type="Pfam" id="PF00459">
    <property type="entry name" value="Inositol_P"/>
    <property type="match status" value="1"/>
</dbReference>
<dbReference type="EC" id="3.1.3.25" evidence="2"/>
<evidence type="ECO:0000256" key="3">
    <source>
        <dbReference type="ARBA" id="ARBA00022723"/>
    </source>
</evidence>
<feature type="binding site" evidence="5">
    <location>
        <position position="227"/>
    </location>
    <ligand>
        <name>Mg(2+)</name>
        <dbReference type="ChEBI" id="CHEBI:18420"/>
        <label>1</label>
        <note>catalytic</note>
    </ligand>
</feature>
<dbReference type="OrthoDB" id="9772456at2"/>
<dbReference type="CDD" id="cd01637">
    <property type="entry name" value="IMPase_like"/>
    <property type="match status" value="1"/>
</dbReference>
<dbReference type="Gene3D" id="3.40.190.80">
    <property type="match status" value="1"/>
</dbReference>
<evidence type="ECO:0000313" key="6">
    <source>
        <dbReference type="EMBL" id="RJN31574.1"/>
    </source>
</evidence>
<feature type="binding site" evidence="5">
    <location>
        <position position="93"/>
    </location>
    <ligand>
        <name>Mg(2+)</name>
        <dbReference type="ChEBI" id="CHEBI:18420"/>
        <label>2</label>
    </ligand>
</feature>
<organism evidence="6 7">
    <name type="scientific">Nesterenkonia natronophila</name>
    <dbReference type="NCBI Taxonomy" id="2174932"/>
    <lineage>
        <taxon>Bacteria</taxon>
        <taxon>Bacillati</taxon>
        <taxon>Actinomycetota</taxon>
        <taxon>Actinomycetes</taxon>
        <taxon>Micrococcales</taxon>
        <taxon>Micrococcaceae</taxon>
        <taxon>Nesterenkonia</taxon>
    </lineage>
</organism>
<dbReference type="PROSITE" id="PS00629">
    <property type="entry name" value="IMP_1"/>
    <property type="match status" value="1"/>
</dbReference>
<evidence type="ECO:0000256" key="5">
    <source>
        <dbReference type="PIRSR" id="PIRSR600760-2"/>
    </source>
</evidence>
<keyword evidence="3 5" id="KW-0479">Metal-binding</keyword>
<dbReference type="PANTHER" id="PTHR20854:SF17">
    <property type="entry name" value="PHOSPHATASE IMPL1, CHLOROPLASTIC"/>
    <property type="match status" value="1"/>
</dbReference>
<name>A0A3A4F9T6_9MICC</name>
<evidence type="ECO:0000256" key="2">
    <source>
        <dbReference type="ARBA" id="ARBA00013106"/>
    </source>
</evidence>
<feature type="binding site" evidence="5">
    <location>
        <position position="76"/>
    </location>
    <ligand>
        <name>Mg(2+)</name>
        <dbReference type="ChEBI" id="CHEBI:18420"/>
        <label>1</label>
        <note>catalytic</note>
    </ligand>
</feature>
<keyword evidence="7" id="KW-1185">Reference proteome</keyword>
<dbReference type="PANTHER" id="PTHR20854">
    <property type="entry name" value="INOSITOL MONOPHOSPHATASE"/>
    <property type="match status" value="1"/>
</dbReference>
<gene>
    <name evidence="6" type="ORF">D3250_05325</name>
</gene>
<dbReference type="EMBL" id="QYZP01000002">
    <property type="protein sequence ID" value="RJN31574.1"/>
    <property type="molecule type" value="Genomic_DNA"/>
</dbReference>
<dbReference type="GO" id="GO:0046872">
    <property type="term" value="F:metal ion binding"/>
    <property type="evidence" value="ECO:0007669"/>
    <property type="project" value="UniProtKB-KW"/>
</dbReference>
<dbReference type="Proteomes" id="UP000266615">
    <property type="component" value="Unassembled WGS sequence"/>
</dbReference>
<dbReference type="PROSITE" id="PS00630">
    <property type="entry name" value="IMP_2"/>
    <property type="match status" value="1"/>
</dbReference>
<dbReference type="SUPFAM" id="SSF56655">
    <property type="entry name" value="Carbohydrate phosphatase"/>
    <property type="match status" value="1"/>
</dbReference>
<reference evidence="6 7" key="1">
    <citation type="submission" date="2018-09" db="EMBL/GenBank/DDBJ databases">
        <title>Nesterenkonia natronophila sp. nov., an alkaliphilic actinobacteriume isolated from a soda lake, and emended description of the genus Nesterenkonia.</title>
        <authorList>
            <person name="Menes R.J."/>
            <person name="Iriarte A."/>
        </authorList>
    </citation>
    <scope>NUCLEOTIDE SEQUENCE [LARGE SCALE GENOMIC DNA]</scope>
    <source>
        <strain evidence="6 7">M8</strain>
    </source>
</reference>
<sequence length="291" mass="30887">MTHTSADLPTAAELRNIAVAAAHAAGYPLKEAFRSHMEVELKTSAHDLVTVWDRQTETTLIDLLSGAVPDSRFTGEEGGSHGEGRVEWIIDPIDGTSNFAHGFAMFSVSVAAAVDDAVLAGVVYDPINGWTFSADDDAAYLAVGDGPEEVLSPTSKAGVPEANLSLLTNFPGVWVVEKYGVDALQTFGTLVTTYATVRRIVSGALELCHLAAGWSDAVINCRTSPWDVAAAQLVLRRAGGRFLPFGVRGSQTWDGTETEDLHLAPGYVGLGPGVQAPTSEYVVARFVRRDA</sequence>
<evidence type="ECO:0000256" key="1">
    <source>
        <dbReference type="ARBA" id="ARBA00001033"/>
    </source>
</evidence>
<accession>A0A3A4F9T6</accession>
<comment type="cofactor">
    <cofactor evidence="5">
        <name>Mg(2+)</name>
        <dbReference type="ChEBI" id="CHEBI:18420"/>
    </cofactor>
</comment>
<dbReference type="InterPro" id="IPR020583">
    <property type="entry name" value="Inositol_monoP_metal-BS"/>
</dbReference>
<dbReference type="GO" id="GO:0006020">
    <property type="term" value="P:inositol metabolic process"/>
    <property type="evidence" value="ECO:0007669"/>
    <property type="project" value="TreeGrafter"/>
</dbReference>
<dbReference type="PRINTS" id="PR00377">
    <property type="entry name" value="IMPHPHTASES"/>
</dbReference>
<proteinExistence type="predicted"/>
<comment type="caution">
    <text evidence="6">The sequence shown here is derived from an EMBL/GenBank/DDBJ whole genome shotgun (WGS) entry which is preliminary data.</text>
</comment>
<evidence type="ECO:0000256" key="4">
    <source>
        <dbReference type="ARBA" id="ARBA00022842"/>
    </source>
</evidence>
<dbReference type="InterPro" id="IPR020550">
    <property type="entry name" value="Inositol_monophosphatase_CS"/>
</dbReference>
<dbReference type="GO" id="GO:0007165">
    <property type="term" value="P:signal transduction"/>
    <property type="evidence" value="ECO:0007669"/>
    <property type="project" value="TreeGrafter"/>
</dbReference>
<protein>
    <recommendedName>
        <fullName evidence="2">inositol-phosphate phosphatase</fullName>
        <ecNumber evidence="2">3.1.3.25</ecNumber>
    </recommendedName>
</protein>